<proteinExistence type="predicted"/>
<accession>A0ABS0ETA1</accession>
<protein>
    <submittedName>
        <fullName evidence="3">DUF3300 domain-containing protein</fullName>
    </submittedName>
</protein>
<gene>
    <name evidence="3" type="ORF">IXC47_08605</name>
</gene>
<feature type="region of interest" description="Disordered" evidence="1">
    <location>
        <begin position="262"/>
        <end position="416"/>
    </location>
</feature>
<dbReference type="Proteomes" id="UP000657372">
    <property type="component" value="Unassembled WGS sequence"/>
</dbReference>
<evidence type="ECO:0000256" key="1">
    <source>
        <dbReference type="SAM" id="MobiDB-lite"/>
    </source>
</evidence>
<dbReference type="EMBL" id="JADOEL010000005">
    <property type="protein sequence ID" value="MBF8177738.1"/>
    <property type="molecule type" value="Genomic_DNA"/>
</dbReference>
<sequence length="416" mass="44669">MSKLIPGLLRALALVLCLHPVLAAAQAAPPPLSKEQLDQLVAPVALYPDTLLSQVLMAATYPADVADAAKWSAAHANMKGDDAVKAVDAQQWDPSVKALVGFPQVLQMMGQKPDWVQKLGDAFLASSKDVLDSAQRLRARAQKAGNLKSNEQQKVVVDTSQTTQVIQIQPANPQVVYVPAYNPTVVYGTWPYPSYPPYYMPPPPAYYPGAALASGIAFGVGVGITAALWSDCDWHHGDVNINVNKYNNVNVNHKINANQTTFQHNGANRRGVPYRDAASQQRYGKSIPGAADRQDFRGHDQARDAQRKQAQGTLQQRGMDPAAERNRLRSDPQARDRAQNAARDNNRNQLGGATRNQPARGDNALRGAGNGQQMRQQADRGNASRQSMAQHTNAAPARAGGGRAAGGGGGGLGRHH</sequence>
<organism evidence="3 4">
    <name type="scientific">Herminiimonas contaminans</name>
    <dbReference type="NCBI Taxonomy" id="1111140"/>
    <lineage>
        <taxon>Bacteria</taxon>
        <taxon>Pseudomonadati</taxon>
        <taxon>Pseudomonadota</taxon>
        <taxon>Betaproteobacteria</taxon>
        <taxon>Burkholderiales</taxon>
        <taxon>Oxalobacteraceae</taxon>
        <taxon>Herminiimonas</taxon>
    </lineage>
</organism>
<evidence type="ECO:0000256" key="2">
    <source>
        <dbReference type="SAM" id="SignalP"/>
    </source>
</evidence>
<feature type="compositionally biased region" description="Gly residues" evidence="1">
    <location>
        <begin position="399"/>
        <end position="416"/>
    </location>
</feature>
<dbReference type="Pfam" id="PF11737">
    <property type="entry name" value="DUF3300"/>
    <property type="match status" value="1"/>
</dbReference>
<comment type="caution">
    <text evidence="3">The sequence shown here is derived from an EMBL/GenBank/DDBJ whole genome shotgun (WGS) entry which is preliminary data.</text>
</comment>
<dbReference type="PANTHER" id="PTHR40269">
    <property type="entry name" value="OUTER MEMBRANE PROTEIN-RELATED"/>
    <property type="match status" value="1"/>
</dbReference>
<feature type="compositionally biased region" description="Low complexity" evidence="1">
    <location>
        <begin position="339"/>
        <end position="349"/>
    </location>
</feature>
<feature type="compositionally biased region" description="Basic and acidic residues" evidence="1">
    <location>
        <begin position="292"/>
        <end position="307"/>
    </location>
</feature>
<dbReference type="InterPro" id="IPR021728">
    <property type="entry name" value="DUF3300"/>
</dbReference>
<keyword evidence="4" id="KW-1185">Reference proteome</keyword>
<feature type="compositionally biased region" description="Basic and acidic residues" evidence="1">
    <location>
        <begin position="322"/>
        <end position="338"/>
    </location>
</feature>
<dbReference type="RefSeq" id="WP_195875318.1">
    <property type="nucleotide sequence ID" value="NZ_JADOEL010000005.1"/>
</dbReference>
<feature type="compositionally biased region" description="Polar residues" evidence="1">
    <location>
        <begin position="383"/>
        <end position="393"/>
    </location>
</feature>
<evidence type="ECO:0000313" key="4">
    <source>
        <dbReference type="Proteomes" id="UP000657372"/>
    </source>
</evidence>
<evidence type="ECO:0000313" key="3">
    <source>
        <dbReference type="EMBL" id="MBF8177738.1"/>
    </source>
</evidence>
<feature type="chain" id="PRO_5045637042" evidence="2">
    <location>
        <begin position="24"/>
        <end position="416"/>
    </location>
</feature>
<name>A0ABS0ETA1_9BURK</name>
<dbReference type="PANTHER" id="PTHR40269:SF1">
    <property type="entry name" value="OUTER MEMBRANE PROTEIN"/>
    <property type="match status" value="1"/>
</dbReference>
<feature type="signal peptide" evidence="2">
    <location>
        <begin position="1"/>
        <end position="23"/>
    </location>
</feature>
<keyword evidence="2" id="KW-0732">Signal</keyword>
<reference evidence="3 4" key="1">
    <citation type="submission" date="2020-11" db="EMBL/GenBank/DDBJ databases">
        <title>WGS of Herminiimonas contaminans strain Marseille-Q4544 isolated from planarians Schmidtea mediterranea.</title>
        <authorList>
            <person name="Kangale L."/>
        </authorList>
    </citation>
    <scope>NUCLEOTIDE SEQUENCE [LARGE SCALE GENOMIC DNA]</scope>
    <source>
        <strain evidence="3 4">Marseille-Q4544</strain>
    </source>
</reference>